<dbReference type="InterPro" id="IPR046995">
    <property type="entry name" value="RGS10/12/14-like"/>
</dbReference>
<feature type="region of interest" description="Disordered" evidence="2">
    <location>
        <begin position="1571"/>
        <end position="1596"/>
    </location>
</feature>
<dbReference type="InterPro" id="IPR024066">
    <property type="entry name" value="RGS_subdom1/3"/>
</dbReference>
<dbReference type="InterPro" id="IPR011993">
    <property type="entry name" value="PH-like_dom_sf"/>
</dbReference>
<dbReference type="SMART" id="SM00228">
    <property type="entry name" value="PDZ"/>
    <property type="match status" value="1"/>
</dbReference>
<feature type="region of interest" description="Disordered" evidence="2">
    <location>
        <begin position="801"/>
        <end position="835"/>
    </location>
</feature>
<feature type="compositionally biased region" description="Basic and acidic residues" evidence="2">
    <location>
        <begin position="1393"/>
        <end position="1404"/>
    </location>
</feature>
<feature type="domain" description="RBD" evidence="5">
    <location>
        <begin position="1409"/>
        <end position="1479"/>
    </location>
</feature>
<dbReference type="SMART" id="SM00462">
    <property type="entry name" value="PTB"/>
    <property type="match status" value="1"/>
</dbReference>
<feature type="compositionally biased region" description="Polar residues" evidence="2">
    <location>
        <begin position="2211"/>
        <end position="2234"/>
    </location>
</feature>
<dbReference type="Pfam" id="PF02196">
    <property type="entry name" value="RBD"/>
    <property type="match status" value="1"/>
</dbReference>
<feature type="region of interest" description="Disordered" evidence="2">
    <location>
        <begin position="258"/>
        <end position="383"/>
    </location>
</feature>
<evidence type="ECO:0000313" key="6">
    <source>
        <dbReference type="Proteomes" id="UP000085678"/>
    </source>
</evidence>
<feature type="domain" description="RBD" evidence="5">
    <location>
        <begin position="1480"/>
        <end position="1550"/>
    </location>
</feature>
<dbReference type="Gene3D" id="2.30.42.10">
    <property type="match status" value="1"/>
</dbReference>
<evidence type="ECO:0000313" key="7">
    <source>
        <dbReference type="RefSeq" id="XP_013409533.1"/>
    </source>
</evidence>
<keyword evidence="6" id="KW-1185">Reference proteome</keyword>
<protein>
    <submittedName>
        <fullName evidence="7">Uncharacterized protein LOC106173091 isoform X1</fullName>
    </submittedName>
</protein>
<dbReference type="CDD" id="cd06710">
    <property type="entry name" value="PDZ_RGS12-like"/>
    <property type="match status" value="1"/>
</dbReference>
<dbReference type="Pfam" id="PF00595">
    <property type="entry name" value="PDZ"/>
    <property type="match status" value="1"/>
</dbReference>
<keyword evidence="1" id="KW-0343">GTPase activation</keyword>
<dbReference type="SUPFAM" id="SSF48097">
    <property type="entry name" value="Regulator of G-protein signaling, RGS"/>
    <property type="match status" value="1"/>
</dbReference>
<dbReference type="KEGG" id="lak:106173091"/>
<feature type="region of interest" description="Disordered" evidence="2">
    <location>
        <begin position="1385"/>
        <end position="1404"/>
    </location>
</feature>
<feature type="compositionally biased region" description="Low complexity" evidence="2">
    <location>
        <begin position="2155"/>
        <end position="2169"/>
    </location>
</feature>
<dbReference type="PROSITE" id="PS50106">
    <property type="entry name" value="PDZ"/>
    <property type="match status" value="1"/>
</dbReference>
<dbReference type="InterPro" id="IPR001478">
    <property type="entry name" value="PDZ"/>
</dbReference>
<proteinExistence type="predicted"/>
<dbReference type="PANTHER" id="PTHR45945">
    <property type="entry name" value="REGULATOR OF G-PROTEIN SIGNALING LOCO"/>
    <property type="match status" value="1"/>
</dbReference>
<dbReference type="GO" id="GO:0005886">
    <property type="term" value="C:plasma membrane"/>
    <property type="evidence" value="ECO:0007669"/>
    <property type="project" value="TreeGrafter"/>
</dbReference>
<dbReference type="PRINTS" id="PR01301">
    <property type="entry name" value="RGSPROTEIN"/>
</dbReference>
<evidence type="ECO:0000259" key="3">
    <source>
        <dbReference type="PROSITE" id="PS50106"/>
    </source>
</evidence>
<feature type="compositionally biased region" description="Basic and acidic residues" evidence="2">
    <location>
        <begin position="989"/>
        <end position="1006"/>
    </location>
</feature>
<evidence type="ECO:0000259" key="5">
    <source>
        <dbReference type="PROSITE" id="PS50898"/>
    </source>
</evidence>
<feature type="compositionally biased region" description="Polar residues" evidence="2">
    <location>
        <begin position="895"/>
        <end position="914"/>
    </location>
</feature>
<dbReference type="InterPro" id="IPR044926">
    <property type="entry name" value="RGS_subdomain_2"/>
</dbReference>
<feature type="compositionally biased region" description="Low complexity" evidence="2">
    <location>
        <begin position="1795"/>
        <end position="1814"/>
    </location>
</feature>
<dbReference type="RefSeq" id="XP_013409533.1">
    <property type="nucleotide sequence ID" value="XM_013554079.1"/>
</dbReference>
<dbReference type="GeneID" id="106173091"/>
<dbReference type="Gene3D" id="1.10.167.10">
    <property type="entry name" value="Regulator of G-protein Signalling 4, domain 2"/>
    <property type="match status" value="1"/>
</dbReference>
<dbReference type="SMART" id="SM00455">
    <property type="entry name" value="RBD"/>
    <property type="match status" value="2"/>
</dbReference>
<dbReference type="InterPro" id="IPR003116">
    <property type="entry name" value="RBD_dom"/>
</dbReference>
<dbReference type="STRING" id="7574.A0A1S3JGP5"/>
<dbReference type="GO" id="GO:0005634">
    <property type="term" value="C:nucleus"/>
    <property type="evidence" value="ECO:0007669"/>
    <property type="project" value="TreeGrafter"/>
</dbReference>
<feature type="region of interest" description="Disordered" evidence="2">
    <location>
        <begin position="1310"/>
        <end position="1378"/>
    </location>
</feature>
<dbReference type="PROSITE" id="PS50132">
    <property type="entry name" value="RGS"/>
    <property type="match status" value="1"/>
</dbReference>
<dbReference type="InterPro" id="IPR029071">
    <property type="entry name" value="Ubiquitin-like_domsf"/>
</dbReference>
<feature type="region of interest" description="Disordered" evidence="2">
    <location>
        <begin position="1888"/>
        <end position="1997"/>
    </location>
</feature>
<dbReference type="InParanoid" id="A0A1S3JGP5"/>
<dbReference type="Proteomes" id="UP000085678">
    <property type="component" value="Unplaced"/>
</dbReference>
<feature type="compositionally biased region" description="Basic residues" evidence="2">
    <location>
        <begin position="113"/>
        <end position="127"/>
    </location>
</feature>
<evidence type="ECO:0000256" key="2">
    <source>
        <dbReference type="SAM" id="MobiDB-lite"/>
    </source>
</evidence>
<dbReference type="GO" id="GO:0008277">
    <property type="term" value="P:regulation of G protein-coupled receptor signaling pathway"/>
    <property type="evidence" value="ECO:0007669"/>
    <property type="project" value="TreeGrafter"/>
</dbReference>
<dbReference type="SUPFAM" id="SSF50156">
    <property type="entry name" value="PDZ domain-like"/>
    <property type="match status" value="1"/>
</dbReference>
<feature type="compositionally biased region" description="Basic and acidic residues" evidence="2">
    <location>
        <begin position="293"/>
        <end position="302"/>
    </location>
</feature>
<evidence type="ECO:0000259" key="4">
    <source>
        <dbReference type="PROSITE" id="PS50132"/>
    </source>
</evidence>
<dbReference type="CDD" id="cd01817">
    <property type="entry name" value="RBD1_RGS12_like"/>
    <property type="match status" value="1"/>
</dbReference>
<feature type="compositionally biased region" description="Basic and acidic residues" evidence="2">
    <location>
        <begin position="1076"/>
        <end position="1096"/>
    </location>
</feature>
<name>A0A1S3JGP5_LINAN</name>
<dbReference type="CDD" id="cd17067">
    <property type="entry name" value="RBD2_RGS12_like"/>
    <property type="match status" value="1"/>
</dbReference>
<accession>A0A1S3JGP5</accession>
<feature type="compositionally biased region" description="Basic and acidic residues" evidence="2">
    <location>
        <begin position="810"/>
        <end position="825"/>
    </location>
</feature>
<feature type="compositionally biased region" description="Low complexity" evidence="2">
    <location>
        <begin position="2091"/>
        <end position="2103"/>
    </location>
</feature>
<feature type="compositionally biased region" description="Basic and acidic residues" evidence="2">
    <location>
        <begin position="1954"/>
        <end position="1965"/>
    </location>
</feature>
<feature type="compositionally biased region" description="Polar residues" evidence="2">
    <location>
        <begin position="2143"/>
        <end position="2154"/>
    </location>
</feature>
<feature type="compositionally biased region" description="Low complexity" evidence="2">
    <location>
        <begin position="1915"/>
        <end position="1937"/>
    </location>
</feature>
<gene>
    <name evidence="7" type="primary">LOC106173091</name>
</gene>
<feature type="compositionally biased region" description="Basic and acidic residues" evidence="2">
    <location>
        <begin position="1024"/>
        <end position="1040"/>
    </location>
</feature>
<dbReference type="InterPro" id="IPR036034">
    <property type="entry name" value="PDZ_sf"/>
</dbReference>
<feature type="region of interest" description="Disordered" evidence="2">
    <location>
        <begin position="895"/>
        <end position="1136"/>
    </location>
</feature>
<feature type="region of interest" description="Disordered" evidence="2">
    <location>
        <begin position="161"/>
        <end position="223"/>
    </location>
</feature>
<feature type="compositionally biased region" description="Polar residues" evidence="2">
    <location>
        <begin position="1778"/>
        <end position="1794"/>
    </location>
</feature>
<dbReference type="FunCoup" id="A0A1S3JGP5">
    <property type="interactions" value="968"/>
</dbReference>
<dbReference type="Pfam" id="PF00640">
    <property type="entry name" value="PID"/>
    <property type="match status" value="1"/>
</dbReference>
<dbReference type="Pfam" id="PF00615">
    <property type="entry name" value="RGS"/>
    <property type="match status" value="1"/>
</dbReference>
<feature type="region of interest" description="Disordered" evidence="2">
    <location>
        <begin position="668"/>
        <end position="781"/>
    </location>
</feature>
<feature type="compositionally biased region" description="Basic and acidic residues" evidence="2">
    <location>
        <begin position="214"/>
        <end position="223"/>
    </location>
</feature>
<dbReference type="GO" id="GO:0005737">
    <property type="term" value="C:cytoplasm"/>
    <property type="evidence" value="ECO:0007669"/>
    <property type="project" value="TreeGrafter"/>
</dbReference>
<feature type="region of interest" description="Disordered" evidence="2">
    <location>
        <begin position="2033"/>
        <end position="2194"/>
    </location>
</feature>
<sequence>MHAPQQQQQRRRKKRPVPHGLKTVEIGRGRSGYGFTISGQHPCILSCVVAGSPAERAGLRTGDFVMSVNNQDVSQANHDDVVRLIGSSTGVLVVQIVENNYSSASSDDENYTKKQKAKYPHRNRPRHSNNANSDGNKANRAEKVLADLESGALFTEPLPVVGKQGHQHRRGVTHNGLPQKNRSHSPDVERVLRANQRARSPELDRFARANHRSHSPDVERFLRERYRSHSPEADKYLKSRQRSHSPDVERYLREQQRNYEQRQGYHHQRSKTNHLPVGNGHLQDRPLNNGLQQERKSRRDIIEPGPFSGNRNNVPVQVHAAMSAQAAGPSVDQRPKVRGNQAAASQEQRPRGRGNTAGACASGEQRPKVRTNPEGAKSPISPAGYQTVFTPQELSNILYPSLQPHLDPLNGLDDNLPQAAENNRDNELNLRVVVGYVGSIEMPSDSNMPNSRLQSIRSAIRRLRVEQKIHTLVLMEVFSDGVKLTNSMGMTVAHYPADRLAFSGVCPDDKRFFGLVTMHSASSDEISSDNGSQAEEEQHGSSCHVFMVDPELRAHNIHAKKAKAFGFQCTHDPETNKCLEFPRSATPILRTVAKLYKDRVGGLYEAEIARANMFADPNVAAHRSNSNSSNSDSGLGFWREDGSNGDMVYVVDMPHYNHEYGHHPRWFYDRQAAGSPPPPGPHGHRSGQPDHGRALSPPPPPPPQHHHHHRSGPSEPGHAFRRVEQRKSSDSTSPQSAGSTQVSPSGANPPVLDRLNLRAMPDPNVHKLSPSRESLDARTSAENLRKSMHKYLQTRQKIVVDTNQQTSSDQESHKSSVDLTSKDGHVSGPPQQDAKFNLKQRPLSCPIENTPLMPHVPRVGALKVETVDLANKLSPRACITPGPDMFKAANFHSNSTNSINEITPTNTTASSSTEKQSDLDMPDALDVPEERNEKKHKKKKNSNDGEFKIPSHPVKQNNNKSKQKDENTRESLPSSSSNSNQAAVQKMVARFEKEKPIPPKKPDLTKRNLPVSANSKADAEISQDSDKLKQTQGDGDKLSRGDGYSQKNPNRMSHDGASQRDPQPPPNGASRGGVQENHKDQSQKAAHPHLEVRRFSEVTIPNFKQPEDDPHWRRSSQGAFKKQSSAPKMPHSQSHESLAISDAEFPLSGKMASASSVTSVASDASIHVDVCQSDLGRVAGWAVSFEKLLADPAGQATFTEFLKKEFSEENMLFWITCEKFKKISSPAQMKVRAQEIFSCHLATGATEPVNIDSVARKRAAECLENPVPDMFDMSQQQIFRLMKTDSYVRFLKSDMYKECVVAEMEGRHLPYQPEDSDEDKRKLRKKASTDGEEDGKRRKSLLPWKGKGSKRPSGKGSTGSTSDSERKGTMKSSLASADLSMMSKEITGSQESLNKDDTSSQGDNKENYKLCRVILPDGATTVIYAKPGQTVKDAVLSLCEKRGLILATLDVLIVGSEKALDLRKDISSLGSKEIKLESRVLFRLDMPNNKSIGVKAKPTRTVKEVFKPILNKYGYKIENMAMFVAGLGHPLDPNMLVSVVENQRVIVQPAEDFAGSRSQREWGGGYELHRTSIGKPPLPRQRHSVPAPPLASKEDASGNAFQEMIEGKGDCLNGFDELGILDLDRNAKTDDRSSSNRSSGIFSLIRRNSVGDKIQSKKSKEKVGIPTSSSANSGIATQRNSMIKKDGANGTAVKKKRSNAEDASFKQLVSGVKAMQTSRLDDQRGLLLSQPELPDFLKKPAHSSSDKENSPNAGNRHSEIFPQRQESEPSYIYGGGPSSQDSIDSHLMKSTSQPSLASDHSSRSAGSRGSSSSTGDRRSLKTFHTFGHLSPGDFPAHLDTSFSGEGILPSHLEAEEYFDQAYRYPSELNERGLSDYDLDSSAHSSLFTNSQSRDSFPFHGDSQDSFPMGHPGGDRFSYGSDCRSSSSSRGSVGNSKRTTTTRSYSEDPGNYKLADNRFSMEDKNVGKTKPPPPPPKPQRSLSQQDSSPQTPKAYSRVFEEISSPVTPGLNRTVIENYTEITEADLDATLIAAQQSPRPDSVPPPPPSVMDGSLTEFQEADFPPPPPVTGNTGKPWEISIIQHDSGGEEQFRSPYSRRFPRSQSCEAQKGGKETHVLQNTRGRSSSYHHHSSFSDEGDIGTDTEPANCSAETTSNTSRLSPPASTPSPTTHDLLPLDSPSPKARTRLDFTSNAYNPNPAAASHAIKYNHHSAYSGQGRQPSVQPAPSYHSTTGGSTYPALQRSPVGVSAVQNRQPAPYVPPPSYSKSMARPELRTAAVRKTGVSSGPYDQGQQRSDVKITFV</sequence>
<feature type="region of interest" description="Disordered" evidence="2">
    <location>
        <begin position="103"/>
        <end position="139"/>
    </location>
</feature>
<feature type="region of interest" description="Disordered" evidence="2">
    <location>
        <begin position="2211"/>
        <end position="2301"/>
    </location>
</feature>
<dbReference type="PROSITE" id="PS50898">
    <property type="entry name" value="RBD"/>
    <property type="match status" value="2"/>
</dbReference>
<feature type="compositionally biased region" description="Polar residues" evidence="2">
    <location>
        <begin position="1666"/>
        <end position="1681"/>
    </location>
</feature>
<dbReference type="InterPro" id="IPR036305">
    <property type="entry name" value="RGS_sf"/>
</dbReference>
<dbReference type="InterPro" id="IPR016137">
    <property type="entry name" value="RGS"/>
</dbReference>
<dbReference type="PANTHER" id="PTHR45945:SF3">
    <property type="entry name" value="REGULATOR OF G-PROTEIN SIGNALING LOCO"/>
    <property type="match status" value="1"/>
</dbReference>
<feature type="region of interest" description="Disordered" evidence="2">
    <location>
        <begin position="1736"/>
        <end position="1818"/>
    </location>
</feature>
<feature type="compositionally biased region" description="Polar residues" evidence="2">
    <location>
        <begin position="730"/>
        <end position="746"/>
    </location>
</feature>
<dbReference type="GO" id="GO:0005096">
    <property type="term" value="F:GTPase activator activity"/>
    <property type="evidence" value="ECO:0007669"/>
    <property type="project" value="UniProtKB-KW"/>
</dbReference>
<dbReference type="SMART" id="SM00315">
    <property type="entry name" value="RGS"/>
    <property type="match status" value="1"/>
</dbReference>
<dbReference type="SUPFAM" id="SSF54236">
    <property type="entry name" value="Ubiquitin-like"/>
    <property type="match status" value="2"/>
</dbReference>
<dbReference type="Gene3D" id="3.10.20.90">
    <property type="entry name" value="Phosphatidylinositol 3-kinase Catalytic Subunit, Chain A, domain 1"/>
    <property type="match status" value="2"/>
</dbReference>
<feature type="compositionally biased region" description="Polar residues" evidence="2">
    <location>
        <begin position="1979"/>
        <end position="1992"/>
    </location>
</feature>
<organism evidence="6 7">
    <name type="scientific">Lingula anatina</name>
    <name type="common">Brachiopod</name>
    <name type="synonym">Lingula unguis</name>
    <dbReference type="NCBI Taxonomy" id="7574"/>
    <lineage>
        <taxon>Eukaryota</taxon>
        <taxon>Metazoa</taxon>
        <taxon>Spiralia</taxon>
        <taxon>Lophotrochozoa</taxon>
        <taxon>Brachiopoda</taxon>
        <taxon>Linguliformea</taxon>
        <taxon>Lingulata</taxon>
        <taxon>Lingulida</taxon>
        <taxon>Linguloidea</taxon>
        <taxon>Lingulidae</taxon>
        <taxon>Lingula</taxon>
    </lineage>
</organism>
<feature type="region of interest" description="Disordered" evidence="2">
    <location>
        <begin position="1652"/>
        <end position="1702"/>
    </location>
</feature>
<dbReference type="FunFam" id="1.10.167.10:FF:000001">
    <property type="entry name" value="Putative regulator of g-protein signaling 12"/>
    <property type="match status" value="1"/>
</dbReference>
<feature type="domain" description="PDZ" evidence="3">
    <location>
        <begin position="23"/>
        <end position="100"/>
    </location>
</feature>
<dbReference type="InterPro" id="IPR006020">
    <property type="entry name" value="PTB/PI_dom"/>
</dbReference>
<dbReference type="GO" id="GO:0007165">
    <property type="term" value="P:signal transduction"/>
    <property type="evidence" value="ECO:0007669"/>
    <property type="project" value="InterPro"/>
</dbReference>
<dbReference type="Gene3D" id="2.30.29.30">
    <property type="entry name" value="Pleckstrin-homology domain (PH domain)/Phosphotyrosine-binding domain (PTB)"/>
    <property type="match status" value="1"/>
</dbReference>
<dbReference type="CDD" id="cd13162">
    <property type="entry name" value="PTB_RGS12"/>
    <property type="match status" value="1"/>
</dbReference>
<feature type="compositionally biased region" description="Polar residues" evidence="2">
    <location>
        <begin position="1115"/>
        <end position="1136"/>
    </location>
</feature>
<feature type="domain" description="RGS" evidence="4">
    <location>
        <begin position="1184"/>
        <end position="1300"/>
    </location>
</feature>
<evidence type="ECO:0000256" key="1">
    <source>
        <dbReference type="ARBA" id="ARBA00022468"/>
    </source>
</evidence>
<dbReference type="SUPFAM" id="SSF50729">
    <property type="entry name" value="PH domain-like"/>
    <property type="match status" value="1"/>
</dbReference>
<reference evidence="7" key="1">
    <citation type="submission" date="2025-08" db="UniProtKB">
        <authorList>
            <consortium name="RefSeq"/>
        </authorList>
    </citation>
    <scope>IDENTIFICATION</scope>
    <source>
        <tissue evidence="7">Gonads</tissue>
    </source>
</reference>
<dbReference type="OrthoDB" id="196547at2759"/>
<dbReference type="Gene3D" id="1.10.196.10">
    <property type="match status" value="1"/>
</dbReference>